<dbReference type="AlphaFoldDB" id="A0A238K7J3"/>
<evidence type="ECO:0000313" key="3">
    <source>
        <dbReference type="Proteomes" id="UP000220836"/>
    </source>
</evidence>
<protein>
    <recommendedName>
        <fullName evidence="4">O-Antigen ligase</fullName>
    </recommendedName>
</protein>
<proteinExistence type="predicted"/>
<name>A0A238K7J3_9RHOB</name>
<dbReference type="Proteomes" id="UP000220836">
    <property type="component" value="Unassembled WGS sequence"/>
</dbReference>
<dbReference type="PANTHER" id="PTHR37422">
    <property type="entry name" value="TEICHURONIC ACID BIOSYNTHESIS PROTEIN TUAE"/>
    <property type="match status" value="1"/>
</dbReference>
<keyword evidence="3" id="KW-1185">Reference proteome</keyword>
<feature type="transmembrane region" description="Helical" evidence="1">
    <location>
        <begin position="195"/>
        <end position="214"/>
    </location>
</feature>
<sequence>MTNPLIAPENPAEKMMWRAIVWTWPLYGLGALYIVGPVLAWVLFGICLLSLYLGPAIREDLRATGDVPPLVWVWFLGMFVMLVALWAGHLNWGLGLKQTIKSTIGWAKGWALLALFPLAGAILPIRRELLVRAQCKLGLWTLCIAPILLIAPYIGLPERIWTSPLKAVGGPGPEYFSVYFFTFDPSSWTPRWQFFAPWSPFAALLGVTTVLFALEDKDKRWRAAGVAAGTLMIFASKSRMGLVGLVACTLGPRMMPLVLRSWAWMIVAGLTASLGVIGVRLVQALSDGVAAFKGARADSTRVRATLQSIAKERWQEEAVWFGHGTVQPGPHLVEYMPIGSHHTWFGLLFVKGVVGFLAFAVPLIWQTSIALIDAARGPRGRLPLGLCMVLILLSFGENIEIEVYLLWPALVILGIHARECWTHPDPKTDPNFASLC</sequence>
<dbReference type="PANTHER" id="PTHR37422:SF13">
    <property type="entry name" value="LIPOPOLYSACCHARIDE BIOSYNTHESIS PROTEIN PA4999-RELATED"/>
    <property type="match status" value="1"/>
</dbReference>
<feature type="transmembrane region" description="Helical" evidence="1">
    <location>
        <begin position="31"/>
        <end position="55"/>
    </location>
</feature>
<dbReference type="InterPro" id="IPR051533">
    <property type="entry name" value="WaaL-like"/>
</dbReference>
<feature type="transmembrane region" description="Helical" evidence="1">
    <location>
        <begin position="107"/>
        <end position="125"/>
    </location>
</feature>
<feature type="transmembrane region" description="Helical" evidence="1">
    <location>
        <begin position="262"/>
        <end position="282"/>
    </location>
</feature>
<evidence type="ECO:0000256" key="1">
    <source>
        <dbReference type="SAM" id="Phobius"/>
    </source>
</evidence>
<keyword evidence="1" id="KW-0812">Transmembrane</keyword>
<organism evidence="2 3">
    <name type="scientific">Pelagimonas varians</name>
    <dbReference type="NCBI Taxonomy" id="696760"/>
    <lineage>
        <taxon>Bacteria</taxon>
        <taxon>Pseudomonadati</taxon>
        <taxon>Pseudomonadota</taxon>
        <taxon>Alphaproteobacteria</taxon>
        <taxon>Rhodobacterales</taxon>
        <taxon>Roseobacteraceae</taxon>
        <taxon>Pelagimonas</taxon>
    </lineage>
</organism>
<reference evidence="2 3" key="1">
    <citation type="submission" date="2017-05" db="EMBL/GenBank/DDBJ databases">
        <authorList>
            <person name="Song R."/>
            <person name="Chenine A.L."/>
            <person name="Ruprecht R.M."/>
        </authorList>
    </citation>
    <scope>NUCLEOTIDE SEQUENCE [LARGE SCALE GENOMIC DNA]</scope>
    <source>
        <strain evidence="2 3">CECT 8663</strain>
    </source>
</reference>
<evidence type="ECO:0000313" key="2">
    <source>
        <dbReference type="EMBL" id="SMX38447.1"/>
    </source>
</evidence>
<feature type="transmembrane region" description="Helical" evidence="1">
    <location>
        <begin position="137"/>
        <end position="156"/>
    </location>
</feature>
<gene>
    <name evidence="2" type="ORF">PEV8663_01309</name>
</gene>
<evidence type="ECO:0008006" key="4">
    <source>
        <dbReference type="Google" id="ProtNLM"/>
    </source>
</evidence>
<keyword evidence="1" id="KW-0472">Membrane</keyword>
<dbReference type="EMBL" id="FXYH01000004">
    <property type="protein sequence ID" value="SMX38447.1"/>
    <property type="molecule type" value="Genomic_DNA"/>
</dbReference>
<keyword evidence="1" id="KW-1133">Transmembrane helix</keyword>
<feature type="transmembrane region" description="Helical" evidence="1">
    <location>
        <begin position="67"/>
        <end position="87"/>
    </location>
</feature>
<feature type="transmembrane region" description="Helical" evidence="1">
    <location>
        <begin position="344"/>
        <end position="365"/>
    </location>
</feature>
<accession>A0A238K7J3</accession>